<accession>A0AAV7HKJ5</accession>
<evidence type="ECO:0000313" key="1">
    <source>
        <dbReference type="EMBL" id="KAH0468628.1"/>
    </source>
</evidence>
<name>A0AAV7HKJ5_DENCH</name>
<gene>
    <name evidence="1" type="ORF">IEQ34_001860</name>
</gene>
<dbReference type="AlphaFoldDB" id="A0AAV7HKJ5"/>
<dbReference type="EMBL" id="JAGFBR010000003">
    <property type="protein sequence ID" value="KAH0468628.1"/>
    <property type="molecule type" value="Genomic_DNA"/>
</dbReference>
<protein>
    <submittedName>
        <fullName evidence="1">Uncharacterized protein</fullName>
    </submittedName>
</protein>
<organism evidence="1 2">
    <name type="scientific">Dendrobium chrysotoxum</name>
    <name type="common">Orchid</name>
    <dbReference type="NCBI Taxonomy" id="161865"/>
    <lineage>
        <taxon>Eukaryota</taxon>
        <taxon>Viridiplantae</taxon>
        <taxon>Streptophyta</taxon>
        <taxon>Embryophyta</taxon>
        <taxon>Tracheophyta</taxon>
        <taxon>Spermatophyta</taxon>
        <taxon>Magnoliopsida</taxon>
        <taxon>Liliopsida</taxon>
        <taxon>Asparagales</taxon>
        <taxon>Orchidaceae</taxon>
        <taxon>Epidendroideae</taxon>
        <taxon>Malaxideae</taxon>
        <taxon>Dendrobiinae</taxon>
        <taxon>Dendrobium</taxon>
    </lineage>
</organism>
<sequence length="160" mass="18519">MRFRSFFGISQVKALSSRFRRLYSHLRPQGRRFSLSDPELLRFISITAICFRCWIHLLTICRPSFGIAFDIDGVIIRGGNPIGGSPQALSRLHAEDGREGFLKSYACLNSFPNEWRLDFLTKQHKSIGYKTYQPHFSFYTGILKIPYIFLTNGEHYIASF</sequence>
<reference evidence="1 2" key="1">
    <citation type="journal article" date="2021" name="Hortic Res">
        <title>Chromosome-scale assembly of the Dendrobium chrysotoxum genome enhances the understanding of orchid evolution.</title>
        <authorList>
            <person name="Zhang Y."/>
            <person name="Zhang G.Q."/>
            <person name="Zhang D."/>
            <person name="Liu X.D."/>
            <person name="Xu X.Y."/>
            <person name="Sun W.H."/>
            <person name="Yu X."/>
            <person name="Zhu X."/>
            <person name="Wang Z.W."/>
            <person name="Zhao X."/>
            <person name="Zhong W.Y."/>
            <person name="Chen H."/>
            <person name="Yin W.L."/>
            <person name="Huang T."/>
            <person name="Niu S.C."/>
            <person name="Liu Z.J."/>
        </authorList>
    </citation>
    <scope>NUCLEOTIDE SEQUENCE [LARGE SCALE GENOMIC DNA]</scope>
    <source>
        <strain evidence="1">Lindl</strain>
    </source>
</reference>
<dbReference type="Gene3D" id="3.40.50.1000">
    <property type="entry name" value="HAD superfamily/HAD-like"/>
    <property type="match status" value="1"/>
</dbReference>
<keyword evidence="2" id="KW-1185">Reference proteome</keyword>
<evidence type="ECO:0000313" key="2">
    <source>
        <dbReference type="Proteomes" id="UP000775213"/>
    </source>
</evidence>
<proteinExistence type="predicted"/>
<comment type="caution">
    <text evidence="1">The sequence shown here is derived from an EMBL/GenBank/DDBJ whole genome shotgun (WGS) entry which is preliminary data.</text>
</comment>
<dbReference type="Proteomes" id="UP000775213">
    <property type="component" value="Unassembled WGS sequence"/>
</dbReference>
<dbReference type="InterPro" id="IPR023214">
    <property type="entry name" value="HAD_sf"/>
</dbReference>